<evidence type="ECO:0000256" key="1">
    <source>
        <dbReference type="SAM" id="Phobius"/>
    </source>
</evidence>
<keyword evidence="1" id="KW-0812">Transmembrane</keyword>
<keyword evidence="1" id="KW-0472">Membrane</keyword>
<evidence type="ECO:0000313" key="2">
    <source>
        <dbReference type="EMBL" id="TNN47754.1"/>
    </source>
</evidence>
<dbReference type="Proteomes" id="UP000314294">
    <property type="component" value="Unassembled WGS sequence"/>
</dbReference>
<evidence type="ECO:0000313" key="3">
    <source>
        <dbReference type="Proteomes" id="UP000314294"/>
    </source>
</evidence>
<organism evidence="2 3">
    <name type="scientific">Liparis tanakae</name>
    <name type="common">Tanaka's snailfish</name>
    <dbReference type="NCBI Taxonomy" id="230148"/>
    <lineage>
        <taxon>Eukaryota</taxon>
        <taxon>Metazoa</taxon>
        <taxon>Chordata</taxon>
        <taxon>Craniata</taxon>
        <taxon>Vertebrata</taxon>
        <taxon>Euteleostomi</taxon>
        <taxon>Actinopterygii</taxon>
        <taxon>Neopterygii</taxon>
        <taxon>Teleostei</taxon>
        <taxon>Neoteleostei</taxon>
        <taxon>Acanthomorphata</taxon>
        <taxon>Eupercaria</taxon>
        <taxon>Perciformes</taxon>
        <taxon>Cottioidei</taxon>
        <taxon>Cottales</taxon>
        <taxon>Liparidae</taxon>
        <taxon>Liparis</taxon>
    </lineage>
</organism>
<protein>
    <submittedName>
        <fullName evidence="2">Uncharacterized protein</fullName>
    </submittedName>
</protein>
<keyword evidence="3" id="KW-1185">Reference proteome</keyword>
<reference evidence="2 3" key="1">
    <citation type="submission" date="2019-03" db="EMBL/GenBank/DDBJ databases">
        <title>First draft genome of Liparis tanakae, snailfish: a comprehensive survey of snailfish specific genes.</title>
        <authorList>
            <person name="Kim W."/>
            <person name="Song I."/>
            <person name="Jeong J.-H."/>
            <person name="Kim D."/>
            <person name="Kim S."/>
            <person name="Ryu S."/>
            <person name="Song J.Y."/>
            <person name="Lee S.K."/>
        </authorList>
    </citation>
    <scope>NUCLEOTIDE SEQUENCE [LARGE SCALE GENOMIC DNA]</scope>
    <source>
        <tissue evidence="2">Muscle</tissue>
    </source>
</reference>
<accession>A0A4Z2G4P1</accession>
<dbReference type="AlphaFoldDB" id="A0A4Z2G4P1"/>
<sequence>MCGPEKQQEFLPGQCIVPLHAGLEVLILLLDLLVFLIQLHISIRLGTEEAKRQVNPSPLASMLVGRQQRSPRVSPLLLLLVEPFVFDIQDHFEALQLLLQIQGEVQLVPLGLVEGLLSLLQLLQVLLVLLLQLEQRLLQGDTQLLLLLLQALRRMLGANWKHKSRKLEPQLGKKVKGH</sequence>
<comment type="caution">
    <text evidence="2">The sequence shown here is derived from an EMBL/GenBank/DDBJ whole genome shotgun (WGS) entry which is preliminary data.</text>
</comment>
<gene>
    <name evidence="2" type="ORF">EYF80_042073</name>
</gene>
<dbReference type="EMBL" id="SRLO01000726">
    <property type="protein sequence ID" value="TNN47754.1"/>
    <property type="molecule type" value="Genomic_DNA"/>
</dbReference>
<proteinExistence type="predicted"/>
<feature type="transmembrane region" description="Helical" evidence="1">
    <location>
        <begin position="25"/>
        <end position="43"/>
    </location>
</feature>
<keyword evidence="1" id="KW-1133">Transmembrane helix</keyword>
<name>A0A4Z2G4P1_9TELE</name>